<keyword evidence="2" id="KW-1185">Reference proteome</keyword>
<evidence type="ECO:0000313" key="1">
    <source>
        <dbReference type="EMBL" id="MBW0516823.1"/>
    </source>
</evidence>
<evidence type="ECO:0000313" key="2">
    <source>
        <dbReference type="Proteomes" id="UP000765509"/>
    </source>
</evidence>
<name>A0A9Q3ED99_9BASI</name>
<dbReference type="Proteomes" id="UP000765509">
    <property type="component" value="Unassembled WGS sequence"/>
</dbReference>
<accession>A0A9Q3ED99</accession>
<gene>
    <name evidence="1" type="ORF">O181_056538</name>
</gene>
<dbReference type="AlphaFoldDB" id="A0A9Q3ED99"/>
<proteinExistence type="predicted"/>
<organism evidence="1 2">
    <name type="scientific">Austropuccinia psidii MF-1</name>
    <dbReference type="NCBI Taxonomy" id="1389203"/>
    <lineage>
        <taxon>Eukaryota</taxon>
        <taxon>Fungi</taxon>
        <taxon>Dikarya</taxon>
        <taxon>Basidiomycota</taxon>
        <taxon>Pucciniomycotina</taxon>
        <taxon>Pucciniomycetes</taxon>
        <taxon>Pucciniales</taxon>
        <taxon>Sphaerophragmiaceae</taxon>
        <taxon>Austropuccinia</taxon>
    </lineage>
</organism>
<protein>
    <submittedName>
        <fullName evidence="1">Uncharacterized protein</fullName>
    </submittedName>
</protein>
<reference evidence="1" key="1">
    <citation type="submission" date="2021-03" db="EMBL/GenBank/DDBJ databases">
        <title>Draft genome sequence of rust myrtle Austropuccinia psidii MF-1, a brazilian biotype.</title>
        <authorList>
            <person name="Quecine M.C."/>
            <person name="Pachon D.M.R."/>
            <person name="Bonatelli M.L."/>
            <person name="Correr F.H."/>
            <person name="Franceschini L.M."/>
            <person name="Leite T.F."/>
            <person name="Margarido G.R.A."/>
            <person name="Almeida C.A."/>
            <person name="Ferrarezi J.A."/>
            <person name="Labate C.A."/>
        </authorList>
    </citation>
    <scope>NUCLEOTIDE SEQUENCE</scope>
    <source>
        <strain evidence="1">MF-1</strain>
    </source>
</reference>
<sequence length="103" mass="11922">MVKEYDYGMDDPDYFQQTTVDTNIKRNLVSQIFIEHSVRNSAYESVMLHIFSSNARQIYQALKDCFNHPSWSSVVYHANVLFTSSSDHSNDINEHAMLVTEVV</sequence>
<comment type="caution">
    <text evidence="1">The sequence shown here is derived from an EMBL/GenBank/DDBJ whole genome shotgun (WGS) entry which is preliminary data.</text>
</comment>
<dbReference type="EMBL" id="AVOT02025502">
    <property type="protein sequence ID" value="MBW0516823.1"/>
    <property type="molecule type" value="Genomic_DNA"/>
</dbReference>